<dbReference type="AlphaFoldDB" id="A0A9X4MZF6"/>
<sequence>MKVLFTKFALLTGLLVFAQVGIDTETPKSDLHISKTATDSGSIQIDGGIRLGGDQDTQGSKGEAGQVLMSAGPTSPAKWVTLGKAGGYITDCRVPNEIAVINLTGTQSDLFSTLNNADASPIPASSVQDALDALPNGGIIVLRTNERKNYSNSTSYLHIKLPSTSQGIYNKPFIITLDGPEGENNKLQGGQNIVLQLMADDGSKIYEVSGVSGDRKYQHKEFPTRYQIAKLESTSGGGGFNIVLFNSAVISAVNDKTWAIMSPFCTVQNPIEIPATSGNIRN</sequence>
<dbReference type="Proteomes" id="UP001152599">
    <property type="component" value="Unassembled WGS sequence"/>
</dbReference>
<dbReference type="EMBL" id="JANCMU010000004">
    <property type="protein sequence ID" value="MDG4946447.1"/>
    <property type="molecule type" value="Genomic_DNA"/>
</dbReference>
<organism evidence="2 3">
    <name type="scientific">Profundicola chukchiensis</name>
    <dbReference type="NCBI Taxonomy" id="2961959"/>
    <lineage>
        <taxon>Bacteria</taxon>
        <taxon>Pseudomonadati</taxon>
        <taxon>Bacteroidota</taxon>
        <taxon>Flavobacteriia</taxon>
        <taxon>Flavobacteriales</taxon>
        <taxon>Weeksellaceae</taxon>
        <taxon>Profundicola</taxon>
    </lineage>
</organism>
<dbReference type="RefSeq" id="WP_304420846.1">
    <property type="nucleotide sequence ID" value="NZ_JANCMU010000004.1"/>
</dbReference>
<comment type="caution">
    <text evidence="2">The sequence shown here is derived from an EMBL/GenBank/DDBJ whole genome shotgun (WGS) entry which is preliminary data.</text>
</comment>
<name>A0A9X4MZF6_9FLAO</name>
<accession>A0A9X4MZF6</accession>
<proteinExistence type="predicted"/>
<keyword evidence="1" id="KW-0732">Signal</keyword>
<keyword evidence="3" id="KW-1185">Reference proteome</keyword>
<protein>
    <submittedName>
        <fullName evidence="2">Uncharacterized protein</fullName>
    </submittedName>
</protein>
<feature type="chain" id="PRO_5040782211" evidence="1">
    <location>
        <begin position="19"/>
        <end position="282"/>
    </location>
</feature>
<reference evidence="2" key="1">
    <citation type="submission" date="2022-07" db="EMBL/GenBank/DDBJ databases">
        <title>Description and genome-wide analysis of Profundicola chukchiensis gen. nov., sp. nov., marine bacteria isolated from bottom sediments of the Chukchi Sea.</title>
        <authorList>
            <person name="Romanenko L."/>
            <person name="Otstavnykh N."/>
            <person name="Kurilenko V."/>
            <person name="Eremeev V."/>
            <person name="Velansky P."/>
            <person name="Mikhailov V."/>
            <person name="Isaeva M."/>
        </authorList>
    </citation>
    <scope>NUCLEOTIDE SEQUENCE</scope>
    <source>
        <strain evidence="2">KMM 9713</strain>
    </source>
</reference>
<gene>
    <name evidence="2" type="ORF">NMK71_08475</name>
</gene>
<feature type="signal peptide" evidence="1">
    <location>
        <begin position="1"/>
        <end position="18"/>
    </location>
</feature>
<evidence type="ECO:0000256" key="1">
    <source>
        <dbReference type="SAM" id="SignalP"/>
    </source>
</evidence>
<evidence type="ECO:0000313" key="2">
    <source>
        <dbReference type="EMBL" id="MDG4946447.1"/>
    </source>
</evidence>
<evidence type="ECO:0000313" key="3">
    <source>
        <dbReference type="Proteomes" id="UP001152599"/>
    </source>
</evidence>